<dbReference type="InterPro" id="IPR052336">
    <property type="entry name" value="MlaD_Phospholipid_Transporter"/>
</dbReference>
<proteinExistence type="predicted"/>
<feature type="transmembrane region" description="Helical" evidence="1">
    <location>
        <begin position="6"/>
        <end position="29"/>
    </location>
</feature>
<keyword evidence="1" id="KW-0472">Membrane</keyword>
<organism evidence="3 4">
    <name type="scientific">Fibrobacter succinogenes</name>
    <name type="common">Bacteroides succinogenes</name>
    <dbReference type="NCBI Taxonomy" id="833"/>
    <lineage>
        <taxon>Bacteria</taxon>
        <taxon>Pseudomonadati</taxon>
        <taxon>Fibrobacterota</taxon>
        <taxon>Fibrobacteria</taxon>
        <taxon>Fibrobacterales</taxon>
        <taxon>Fibrobacteraceae</taxon>
        <taxon>Fibrobacter</taxon>
    </lineage>
</organism>
<dbReference type="EMBL" id="UHJL01000003">
    <property type="protein sequence ID" value="SUQ24962.1"/>
    <property type="molecule type" value="Genomic_DNA"/>
</dbReference>
<dbReference type="PANTHER" id="PTHR33371:SF4">
    <property type="entry name" value="INTERMEMBRANE PHOSPHOLIPID TRANSPORT SYSTEM BINDING PROTEIN MLAD"/>
    <property type="match status" value="1"/>
</dbReference>
<dbReference type="InterPro" id="IPR003399">
    <property type="entry name" value="Mce/MlaD"/>
</dbReference>
<protein>
    <submittedName>
        <fullName evidence="3">Phospholipid/cholesterol/gamma-HCH transport system substrate-binding protein</fullName>
    </submittedName>
</protein>
<feature type="domain" description="Mce/MlaD" evidence="2">
    <location>
        <begin position="41"/>
        <end position="111"/>
    </location>
</feature>
<evidence type="ECO:0000313" key="4">
    <source>
        <dbReference type="Proteomes" id="UP000255423"/>
    </source>
</evidence>
<reference evidence="3 4" key="1">
    <citation type="submission" date="2017-08" db="EMBL/GenBank/DDBJ databases">
        <authorList>
            <person name="de Groot N.N."/>
        </authorList>
    </citation>
    <scope>NUCLEOTIDE SEQUENCE [LARGE SCALE GENOMIC DNA]</scope>
    <source>
        <strain evidence="3 4">HM2</strain>
    </source>
</reference>
<dbReference type="PANTHER" id="PTHR33371">
    <property type="entry name" value="INTERMEMBRANE PHOSPHOLIPID TRANSPORT SYSTEM BINDING PROTEIN MLAD-RELATED"/>
    <property type="match status" value="1"/>
</dbReference>
<evidence type="ECO:0000259" key="2">
    <source>
        <dbReference type="Pfam" id="PF02470"/>
    </source>
</evidence>
<evidence type="ECO:0000313" key="3">
    <source>
        <dbReference type="EMBL" id="SUQ24962.1"/>
    </source>
</evidence>
<name>A0A380S6V3_FIBSU</name>
<dbReference type="Proteomes" id="UP000255423">
    <property type="component" value="Unassembled WGS sequence"/>
</dbReference>
<sequence length="306" mass="33682">MKKNTALYFSVGLVVLLAIFILIFGMIFLNEKDLRETFDVYHLRFTQVSTLVLDDPVKINGVKLGRVESIELSGHRVVVTIRLKSNVKIPKDSEIRVQNIGIMGERQIGMILGDSEEYYVPGDTISGQFDAGIAEALGLAGEVCDSTKVLLEAVKTALNGTIANPEFQDRFKTLLVKAENLEDRLMSLVTTTDPQLKKSLANLNKVTVKVNELVDGVKEPINGLFAGTDKVMGNANQLISDLEGVTKHLDGLIAKVQAKMDSKDNTVGILLNDRQLHDDLVKTVHSADSLFKIILQDGLDINVDFF</sequence>
<keyword evidence="1" id="KW-1133">Transmembrane helix</keyword>
<evidence type="ECO:0000256" key="1">
    <source>
        <dbReference type="SAM" id="Phobius"/>
    </source>
</evidence>
<keyword evidence="1" id="KW-0812">Transmembrane</keyword>
<gene>
    <name evidence="3" type="ORF">SAMN05661053_2376</name>
</gene>
<dbReference type="RefSeq" id="WP_109573295.1">
    <property type="nucleotide sequence ID" value="NZ_UHJL01000003.1"/>
</dbReference>
<dbReference type="Pfam" id="PF02470">
    <property type="entry name" value="MlaD"/>
    <property type="match status" value="1"/>
</dbReference>
<accession>A0A380S6V3</accession>
<dbReference type="AlphaFoldDB" id="A0A380S6V3"/>